<dbReference type="AlphaFoldDB" id="A0A645DWJ2"/>
<dbReference type="InterPro" id="IPR029044">
    <property type="entry name" value="Nucleotide-diphossugar_trans"/>
</dbReference>
<reference evidence="1" key="1">
    <citation type="submission" date="2019-08" db="EMBL/GenBank/DDBJ databases">
        <authorList>
            <person name="Kucharzyk K."/>
            <person name="Murdoch R.W."/>
            <person name="Higgins S."/>
            <person name="Loffler F."/>
        </authorList>
    </citation>
    <scope>NUCLEOTIDE SEQUENCE</scope>
</reference>
<sequence length="174" mass="20461">MEISARNESFRTDIPDRYVYAQCYHCWGWATWRRAWEKMDMQMKAAPKLSCLYLIRRLGLIRGYMMKRYFMQAYHSLPNFNSWATKWYLAILAHDGLVICPGVNLAINIGMDGGTHYDDGDEDPFAKLTIGKIQWPICYDDRMLPDKIQKESDSLSFIKMRKAGIKKKIIEIFK</sequence>
<dbReference type="Gene3D" id="3.90.550.10">
    <property type="entry name" value="Spore Coat Polysaccharide Biosynthesis Protein SpsA, Chain A"/>
    <property type="match status" value="1"/>
</dbReference>
<organism evidence="1">
    <name type="scientific">bioreactor metagenome</name>
    <dbReference type="NCBI Taxonomy" id="1076179"/>
    <lineage>
        <taxon>unclassified sequences</taxon>
        <taxon>metagenomes</taxon>
        <taxon>ecological metagenomes</taxon>
    </lineage>
</organism>
<dbReference type="EMBL" id="VSSQ01040420">
    <property type="protein sequence ID" value="MPM93659.1"/>
    <property type="molecule type" value="Genomic_DNA"/>
</dbReference>
<proteinExistence type="predicted"/>
<accession>A0A645DWJ2</accession>
<evidence type="ECO:0000313" key="1">
    <source>
        <dbReference type="EMBL" id="MPM93659.1"/>
    </source>
</evidence>
<protein>
    <submittedName>
        <fullName evidence="1">Uncharacterized protein</fullName>
    </submittedName>
</protein>
<comment type="caution">
    <text evidence="1">The sequence shown here is derived from an EMBL/GenBank/DDBJ whole genome shotgun (WGS) entry which is preliminary data.</text>
</comment>
<gene>
    <name evidence="1" type="ORF">SDC9_140799</name>
</gene>
<name>A0A645DWJ2_9ZZZZ</name>